<evidence type="ECO:0000313" key="3">
    <source>
        <dbReference type="Proteomes" id="UP000628775"/>
    </source>
</evidence>
<gene>
    <name evidence="2" type="ORF">GCM10011391_04200</name>
</gene>
<sequence length="157" mass="17929">MKNETHVKTGILGTKVITQIGILVEDIEKTSQAYADFFGIDKPQWSLTDTVDIAQTEYKGQSSEARAKLAFFDMGSLQLELIEPDQHPSTWRDHLNEHGEGPHHIAFIVDGMKEKIQLLESTHMPLVQKGEYTGGRYAYMDTFKDLKIMFELLENDR</sequence>
<dbReference type="InterPro" id="IPR029068">
    <property type="entry name" value="Glyas_Bleomycin-R_OHBP_Dase"/>
</dbReference>
<dbReference type="Proteomes" id="UP000628775">
    <property type="component" value="Unassembled WGS sequence"/>
</dbReference>
<dbReference type="EMBL" id="BMIR01000001">
    <property type="protein sequence ID" value="GGE28790.1"/>
    <property type="molecule type" value="Genomic_DNA"/>
</dbReference>
<evidence type="ECO:0000313" key="2">
    <source>
        <dbReference type="EMBL" id="GGE28790.1"/>
    </source>
</evidence>
<dbReference type="RefSeq" id="WP_188688352.1">
    <property type="nucleotide sequence ID" value="NZ_BMIR01000001.1"/>
</dbReference>
<evidence type="ECO:0000256" key="1">
    <source>
        <dbReference type="ARBA" id="ARBA00022723"/>
    </source>
</evidence>
<dbReference type="Pfam" id="PF13669">
    <property type="entry name" value="Glyoxalase_4"/>
    <property type="match status" value="1"/>
</dbReference>
<accession>A0A8J2YAA8</accession>
<dbReference type="SUPFAM" id="SSF54593">
    <property type="entry name" value="Glyoxalase/Bleomycin resistance protein/Dihydroxybiphenyl dioxygenase"/>
    <property type="match status" value="1"/>
</dbReference>
<dbReference type="GO" id="GO:0046872">
    <property type="term" value="F:metal ion binding"/>
    <property type="evidence" value="ECO:0007669"/>
    <property type="project" value="UniProtKB-KW"/>
</dbReference>
<dbReference type="InterPro" id="IPR051785">
    <property type="entry name" value="MMCE/EMCE_epimerase"/>
</dbReference>
<protein>
    <submittedName>
        <fullName evidence="2">Lactoylglutathione lyase</fullName>
    </submittedName>
</protein>
<dbReference type="GO" id="GO:0016829">
    <property type="term" value="F:lyase activity"/>
    <property type="evidence" value="ECO:0007669"/>
    <property type="project" value="UniProtKB-KW"/>
</dbReference>
<dbReference type="PANTHER" id="PTHR43048">
    <property type="entry name" value="METHYLMALONYL-COA EPIMERASE"/>
    <property type="match status" value="1"/>
</dbReference>
<dbReference type="Gene3D" id="3.10.180.10">
    <property type="entry name" value="2,3-Dihydroxybiphenyl 1,2-Dioxygenase, domain 1"/>
    <property type="match status" value="1"/>
</dbReference>
<comment type="caution">
    <text evidence="2">The sequence shown here is derived from an EMBL/GenBank/DDBJ whole genome shotgun (WGS) entry which is preliminary data.</text>
</comment>
<keyword evidence="3" id="KW-1185">Reference proteome</keyword>
<dbReference type="AlphaFoldDB" id="A0A8J2YAA8"/>
<dbReference type="GO" id="GO:0004493">
    <property type="term" value="F:methylmalonyl-CoA epimerase activity"/>
    <property type="evidence" value="ECO:0007669"/>
    <property type="project" value="TreeGrafter"/>
</dbReference>
<dbReference type="PANTHER" id="PTHR43048:SF3">
    <property type="entry name" value="METHYLMALONYL-COA EPIMERASE, MITOCHONDRIAL"/>
    <property type="match status" value="1"/>
</dbReference>
<proteinExistence type="predicted"/>
<reference evidence="2" key="1">
    <citation type="journal article" date="2014" name="Int. J. Syst. Evol. Microbiol.">
        <title>Complete genome sequence of Corynebacterium casei LMG S-19264T (=DSM 44701T), isolated from a smear-ripened cheese.</title>
        <authorList>
            <consortium name="US DOE Joint Genome Institute (JGI-PGF)"/>
            <person name="Walter F."/>
            <person name="Albersmeier A."/>
            <person name="Kalinowski J."/>
            <person name="Ruckert C."/>
        </authorList>
    </citation>
    <scope>NUCLEOTIDE SEQUENCE</scope>
    <source>
        <strain evidence="2">CGMCC 1.15371</strain>
    </source>
</reference>
<dbReference type="GO" id="GO:0046491">
    <property type="term" value="P:L-methylmalonyl-CoA metabolic process"/>
    <property type="evidence" value="ECO:0007669"/>
    <property type="project" value="TreeGrafter"/>
</dbReference>
<reference evidence="2" key="2">
    <citation type="submission" date="2020-09" db="EMBL/GenBank/DDBJ databases">
        <authorList>
            <person name="Sun Q."/>
            <person name="Zhou Y."/>
        </authorList>
    </citation>
    <scope>NUCLEOTIDE SEQUENCE</scope>
    <source>
        <strain evidence="2">CGMCC 1.15371</strain>
    </source>
</reference>
<keyword evidence="2" id="KW-0456">Lyase</keyword>
<organism evidence="2 3">
    <name type="scientific">Pullulanibacillus camelliae</name>
    <dbReference type="NCBI Taxonomy" id="1707096"/>
    <lineage>
        <taxon>Bacteria</taxon>
        <taxon>Bacillati</taxon>
        <taxon>Bacillota</taxon>
        <taxon>Bacilli</taxon>
        <taxon>Bacillales</taxon>
        <taxon>Sporolactobacillaceae</taxon>
        <taxon>Pullulanibacillus</taxon>
    </lineage>
</organism>
<keyword evidence="1" id="KW-0479">Metal-binding</keyword>
<name>A0A8J2YAA8_9BACL</name>